<dbReference type="AlphaFoldDB" id="A0AAN5DA38"/>
<protein>
    <recommendedName>
        <fullName evidence="5">UPAR/Ly6 domain-containing protein</fullName>
    </recommendedName>
</protein>
<evidence type="ECO:0000256" key="2">
    <source>
        <dbReference type="SAM" id="SignalP"/>
    </source>
</evidence>
<feature type="chain" id="PRO_5042934418" description="UPAR/Ly6 domain-containing protein" evidence="2">
    <location>
        <begin position="18"/>
        <end position="202"/>
    </location>
</feature>
<feature type="region of interest" description="Disordered" evidence="1">
    <location>
        <begin position="99"/>
        <end position="124"/>
    </location>
</feature>
<evidence type="ECO:0000256" key="1">
    <source>
        <dbReference type="SAM" id="MobiDB-lite"/>
    </source>
</evidence>
<dbReference type="Proteomes" id="UP001328107">
    <property type="component" value="Unassembled WGS sequence"/>
</dbReference>
<evidence type="ECO:0000313" key="4">
    <source>
        <dbReference type="Proteomes" id="UP001328107"/>
    </source>
</evidence>
<accession>A0AAN5DA38</accession>
<sequence length="202" mass="21726">VMQSAIILLSLVAVSAAFECWTCNSNRGDDDSKPCHQVRETCEEGVDSCSMVVYNSPRDGKIHTRKFCTSSGTPIYQYLLFFPGSALCQNINTMGALSRSPRDEVSRAKRAAPPAPPPSTASSSLLCVCTSPLCNDGTHHDVLERTMLANLNLPTTVTSEEDVHRAGPAPPHLKPIGGPKHNALKPTKAGKTGERLHTSQPF</sequence>
<feature type="non-terminal residue" evidence="3">
    <location>
        <position position="1"/>
    </location>
</feature>
<reference evidence="4" key="1">
    <citation type="submission" date="2022-10" db="EMBL/GenBank/DDBJ databases">
        <title>Genome assembly of Pristionchus species.</title>
        <authorList>
            <person name="Yoshida K."/>
            <person name="Sommer R.J."/>
        </authorList>
    </citation>
    <scope>NUCLEOTIDE SEQUENCE [LARGE SCALE GENOMIC DNA]</scope>
    <source>
        <strain evidence="4">RS5460</strain>
    </source>
</reference>
<feature type="compositionally biased region" description="Basic and acidic residues" evidence="1">
    <location>
        <begin position="191"/>
        <end position="202"/>
    </location>
</feature>
<evidence type="ECO:0008006" key="5">
    <source>
        <dbReference type="Google" id="ProtNLM"/>
    </source>
</evidence>
<name>A0AAN5DA38_9BILA</name>
<feature type="signal peptide" evidence="2">
    <location>
        <begin position="1"/>
        <end position="17"/>
    </location>
</feature>
<feature type="region of interest" description="Disordered" evidence="1">
    <location>
        <begin position="158"/>
        <end position="202"/>
    </location>
</feature>
<proteinExistence type="predicted"/>
<organism evidence="3 4">
    <name type="scientific">Pristionchus mayeri</name>
    <dbReference type="NCBI Taxonomy" id="1317129"/>
    <lineage>
        <taxon>Eukaryota</taxon>
        <taxon>Metazoa</taxon>
        <taxon>Ecdysozoa</taxon>
        <taxon>Nematoda</taxon>
        <taxon>Chromadorea</taxon>
        <taxon>Rhabditida</taxon>
        <taxon>Rhabditina</taxon>
        <taxon>Diplogasteromorpha</taxon>
        <taxon>Diplogasteroidea</taxon>
        <taxon>Neodiplogasteridae</taxon>
        <taxon>Pristionchus</taxon>
    </lineage>
</organism>
<gene>
    <name evidence="3" type="ORF">PMAYCL1PPCAC_29811</name>
</gene>
<evidence type="ECO:0000313" key="3">
    <source>
        <dbReference type="EMBL" id="GMR59616.1"/>
    </source>
</evidence>
<comment type="caution">
    <text evidence="3">The sequence shown here is derived from an EMBL/GenBank/DDBJ whole genome shotgun (WGS) entry which is preliminary data.</text>
</comment>
<dbReference type="EMBL" id="BTRK01000006">
    <property type="protein sequence ID" value="GMR59616.1"/>
    <property type="molecule type" value="Genomic_DNA"/>
</dbReference>
<keyword evidence="2" id="KW-0732">Signal</keyword>
<keyword evidence="4" id="KW-1185">Reference proteome</keyword>